<protein>
    <submittedName>
        <fullName evidence="2">Uncharacterized protein</fullName>
    </submittedName>
</protein>
<reference evidence="2 3" key="1">
    <citation type="submission" date="2023-08" db="EMBL/GenBank/DDBJ databases">
        <authorList>
            <person name="Palmer J.M."/>
        </authorList>
    </citation>
    <scope>NUCLEOTIDE SEQUENCE [LARGE SCALE GENOMIC DNA]</scope>
    <source>
        <strain evidence="2 3">TWF481</strain>
    </source>
</reference>
<dbReference type="Proteomes" id="UP001370758">
    <property type="component" value="Unassembled WGS sequence"/>
</dbReference>
<name>A0AAV9WBJ5_9PEZI</name>
<keyword evidence="3" id="KW-1185">Reference proteome</keyword>
<evidence type="ECO:0000313" key="3">
    <source>
        <dbReference type="Proteomes" id="UP001370758"/>
    </source>
</evidence>
<accession>A0AAV9WBJ5</accession>
<feature type="signal peptide" evidence="1">
    <location>
        <begin position="1"/>
        <end position="20"/>
    </location>
</feature>
<proteinExistence type="predicted"/>
<organism evidence="2 3">
    <name type="scientific">Arthrobotrys musiformis</name>
    <dbReference type="NCBI Taxonomy" id="47236"/>
    <lineage>
        <taxon>Eukaryota</taxon>
        <taxon>Fungi</taxon>
        <taxon>Dikarya</taxon>
        <taxon>Ascomycota</taxon>
        <taxon>Pezizomycotina</taxon>
        <taxon>Orbiliomycetes</taxon>
        <taxon>Orbiliales</taxon>
        <taxon>Orbiliaceae</taxon>
        <taxon>Arthrobotrys</taxon>
    </lineage>
</organism>
<comment type="caution">
    <text evidence="2">The sequence shown here is derived from an EMBL/GenBank/DDBJ whole genome shotgun (WGS) entry which is preliminary data.</text>
</comment>
<evidence type="ECO:0000313" key="2">
    <source>
        <dbReference type="EMBL" id="KAK6505507.1"/>
    </source>
</evidence>
<sequence>MQIAGLTVLVAALLVNFSLASPITPRRLEARAPSPIAARRLEVRAPSPIVSRKLEVRQVSPITARRLEARAASPIAARRLEARDETAILAADCSKYRFKPTDTKKEDKGLDAKCPKFCEAAKKHPDGPSGSRFKQMVVVNCYIPPPPAV</sequence>
<dbReference type="AlphaFoldDB" id="A0AAV9WBJ5"/>
<gene>
    <name evidence="2" type="ORF">TWF481_007404</name>
</gene>
<keyword evidence="1" id="KW-0732">Signal</keyword>
<evidence type="ECO:0000256" key="1">
    <source>
        <dbReference type="SAM" id="SignalP"/>
    </source>
</evidence>
<feature type="chain" id="PRO_5043530299" evidence="1">
    <location>
        <begin position="21"/>
        <end position="149"/>
    </location>
</feature>
<dbReference type="EMBL" id="JAVHJL010000004">
    <property type="protein sequence ID" value="KAK6505507.1"/>
    <property type="molecule type" value="Genomic_DNA"/>
</dbReference>